<proteinExistence type="predicted"/>
<sequence length="77" mass="8833">MCIRSTPVNKAATDKALKYYELLAVNSIFTTSDSITFDLRQQSLRYRRTNQTHKLPVGSHLYLNAHHPPKDTGKLFL</sequence>
<comment type="caution">
    <text evidence="1">The sequence shown here is derived from an EMBL/GenBank/DDBJ whole genome shotgun (WGS) entry which is preliminary data.</text>
</comment>
<organism evidence="1 2">
    <name type="scientific">Hibiscus sabdariffa</name>
    <name type="common">roselle</name>
    <dbReference type="NCBI Taxonomy" id="183260"/>
    <lineage>
        <taxon>Eukaryota</taxon>
        <taxon>Viridiplantae</taxon>
        <taxon>Streptophyta</taxon>
        <taxon>Embryophyta</taxon>
        <taxon>Tracheophyta</taxon>
        <taxon>Spermatophyta</taxon>
        <taxon>Magnoliopsida</taxon>
        <taxon>eudicotyledons</taxon>
        <taxon>Gunneridae</taxon>
        <taxon>Pentapetalae</taxon>
        <taxon>rosids</taxon>
        <taxon>malvids</taxon>
        <taxon>Malvales</taxon>
        <taxon>Malvaceae</taxon>
        <taxon>Malvoideae</taxon>
        <taxon>Hibiscus</taxon>
    </lineage>
</organism>
<dbReference type="Proteomes" id="UP001472677">
    <property type="component" value="Unassembled WGS sequence"/>
</dbReference>
<dbReference type="EMBL" id="JBBPBM010000402">
    <property type="protein sequence ID" value="KAK8495820.1"/>
    <property type="molecule type" value="Genomic_DNA"/>
</dbReference>
<keyword evidence="2" id="KW-1185">Reference proteome</keyword>
<evidence type="ECO:0000313" key="2">
    <source>
        <dbReference type="Proteomes" id="UP001472677"/>
    </source>
</evidence>
<accession>A0ABR2AQK1</accession>
<reference evidence="1 2" key="1">
    <citation type="journal article" date="2024" name="G3 (Bethesda)">
        <title>Genome assembly of Hibiscus sabdariffa L. provides insights into metabolisms of medicinal natural products.</title>
        <authorList>
            <person name="Kim T."/>
        </authorList>
    </citation>
    <scope>NUCLEOTIDE SEQUENCE [LARGE SCALE GENOMIC DNA]</scope>
    <source>
        <strain evidence="1">TK-2024</strain>
        <tissue evidence="1">Old leaves</tissue>
    </source>
</reference>
<protein>
    <submittedName>
        <fullName evidence="1">Uncharacterized protein</fullName>
    </submittedName>
</protein>
<gene>
    <name evidence="1" type="ORF">V6N12_000686</name>
</gene>
<evidence type="ECO:0000313" key="1">
    <source>
        <dbReference type="EMBL" id="KAK8495820.1"/>
    </source>
</evidence>
<name>A0ABR2AQK1_9ROSI</name>